<evidence type="ECO:0000313" key="2">
    <source>
        <dbReference type="EMBL" id="CRZ00933.1"/>
    </source>
</evidence>
<dbReference type="AlphaFoldDB" id="A0A0H5QFV0"/>
<protein>
    <submittedName>
        <fullName evidence="2">Uncharacterized protein</fullName>
    </submittedName>
</protein>
<reference evidence="2" key="1">
    <citation type="submission" date="2015-04" db="EMBL/GenBank/DDBJ databases">
        <title>The genome sequence of the plant pathogenic Rhizarian Plasmodiophora brassicae reveals insights in its biotrophic life cycle and the origin of chitin synthesis.</title>
        <authorList>
            <person name="Schwelm A."/>
            <person name="Fogelqvist J."/>
            <person name="Knaust A."/>
            <person name="Julke S."/>
            <person name="Lilja T."/>
            <person name="Dhandapani V."/>
            <person name="Bonilla-Rosso G."/>
            <person name="Karlsson M."/>
            <person name="Shevchenko A."/>
            <person name="Choi S.R."/>
            <person name="Kim H.G."/>
            <person name="Park J.Y."/>
            <person name="Lim Y.P."/>
            <person name="Ludwig-Muller J."/>
            <person name="Dixelius C."/>
        </authorList>
    </citation>
    <scope>NUCLEOTIDE SEQUENCE</scope>
    <source>
        <tissue evidence="2">Potato root galls</tissue>
    </source>
</reference>
<name>A0A0H5QFV0_9EUKA</name>
<proteinExistence type="predicted"/>
<accession>A0A0H5QFV0</accession>
<organism evidence="2">
    <name type="scientific">Spongospora subterranea</name>
    <dbReference type="NCBI Taxonomy" id="70186"/>
    <lineage>
        <taxon>Eukaryota</taxon>
        <taxon>Sar</taxon>
        <taxon>Rhizaria</taxon>
        <taxon>Endomyxa</taxon>
        <taxon>Phytomyxea</taxon>
        <taxon>Plasmodiophorida</taxon>
        <taxon>Plasmodiophoridae</taxon>
        <taxon>Spongospora</taxon>
    </lineage>
</organism>
<evidence type="ECO:0000256" key="1">
    <source>
        <dbReference type="SAM" id="MobiDB-lite"/>
    </source>
</evidence>
<feature type="region of interest" description="Disordered" evidence="1">
    <location>
        <begin position="1"/>
        <end position="32"/>
    </location>
</feature>
<dbReference type="EMBL" id="HACM01000491">
    <property type="protein sequence ID" value="CRZ00933.1"/>
    <property type="molecule type" value="Transcribed_RNA"/>
</dbReference>
<feature type="compositionally biased region" description="Gly residues" evidence="1">
    <location>
        <begin position="1"/>
        <end position="11"/>
    </location>
</feature>
<sequence length="373" mass="41317">MNDTGENGGVVDGPKITEWRGAAATSKRPREESNVIPLKKMEKEFDLLDYGSGVEFVPTIEKSMAPRRPVNQECKNLTFGNRQNLSFDAVPMDTKDDKSCNQKMIFQGETDLAFRQNPEADGHLKVHSSNPLLECRSSPPAKFVKRSSASSTLMATAPLLQKPVPKQIAVGEQENSNELLPIPRQIFVSSTGGNNTSGTIDGQPILQQKIPEPCAELCVKPQKKEENVETGNSNQQEKIGTVKLTDPIIHGIEPKQQVSLLPLPLAASISPPVSEAAMQTCTHWLNEERSQALNQANLEFLRTKEIEESLSAQLERMLYETKQALQAEIEFSVRLCTVRGQCLLLRNPEFGNVELLAENAIKEILDMDREITS</sequence>